<evidence type="ECO:0000256" key="6">
    <source>
        <dbReference type="RuleBase" id="RU361187"/>
    </source>
</evidence>
<evidence type="ECO:0000256" key="4">
    <source>
        <dbReference type="PIRSR" id="PIRSR606710-1"/>
    </source>
</evidence>
<dbReference type="InterPro" id="IPR006710">
    <property type="entry name" value="Glyco_hydro_43"/>
</dbReference>
<evidence type="ECO:0000259" key="7">
    <source>
        <dbReference type="Pfam" id="PF17851"/>
    </source>
</evidence>
<comment type="caution">
    <text evidence="8">The sequence shown here is derived from an EMBL/GenBank/DDBJ whole genome shotgun (WGS) entry which is preliminary data.</text>
</comment>
<dbReference type="InterPro" id="IPR023296">
    <property type="entry name" value="Glyco_hydro_beta-prop_sf"/>
</dbReference>
<evidence type="ECO:0000256" key="3">
    <source>
        <dbReference type="ARBA" id="ARBA00023295"/>
    </source>
</evidence>
<dbReference type="Proteomes" id="UP000619457">
    <property type="component" value="Unassembled WGS sequence"/>
</dbReference>
<keyword evidence="2 6" id="KW-0378">Hydrolase</keyword>
<dbReference type="PANTHER" id="PTHR42812:SF5">
    <property type="entry name" value="ENDO-ARABINASE"/>
    <property type="match status" value="1"/>
</dbReference>
<feature type="site" description="Important for catalytic activity, responsible for pKa modulation of the active site Glu and correct orientation of both the proton donor and substrate" evidence="5">
    <location>
        <position position="119"/>
    </location>
</feature>
<dbReference type="InterPro" id="IPR051795">
    <property type="entry name" value="Glycosyl_Hydrlase_43"/>
</dbReference>
<organism evidence="8 9">
    <name type="scientific">Echinicola pacifica</name>
    <dbReference type="NCBI Taxonomy" id="346377"/>
    <lineage>
        <taxon>Bacteria</taxon>
        <taxon>Pseudomonadati</taxon>
        <taxon>Bacteroidota</taxon>
        <taxon>Cytophagia</taxon>
        <taxon>Cytophagales</taxon>
        <taxon>Cyclobacteriaceae</taxon>
        <taxon>Echinicola</taxon>
    </lineage>
</organism>
<dbReference type="Pfam" id="PF04616">
    <property type="entry name" value="Glyco_hydro_43"/>
    <property type="match status" value="1"/>
</dbReference>
<evidence type="ECO:0000313" key="9">
    <source>
        <dbReference type="Proteomes" id="UP000619457"/>
    </source>
</evidence>
<reference evidence="8" key="2">
    <citation type="submission" date="2020-09" db="EMBL/GenBank/DDBJ databases">
        <authorList>
            <person name="Sun Q."/>
            <person name="Kim S."/>
        </authorList>
    </citation>
    <scope>NUCLEOTIDE SEQUENCE</scope>
    <source>
        <strain evidence="8">KCTC 12368</strain>
    </source>
</reference>
<keyword evidence="3 6" id="KW-0326">Glycosidase</keyword>
<evidence type="ECO:0000256" key="1">
    <source>
        <dbReference type="ARBA" id="ARBA00009865"/>
    </source>
</evidence>
<evidence type="ECO:0000313" key="8">
    <source>
        <dbReference type="EMBL" id="GGZ37969.1"/>
    </source>
</evidence>
<evidence type="ECO:0000256" key="2">
    <source>
        <dbReference type="ARBA" id="ARBA00022801"/>
    </source>
</evidence>
<evidence type="ECO:0000256" key="5">
    <source>
        <dbReference type="PIRSR" id="PIRSR606710-2"/>
    </source>
</evidence>
<dbReference type="AlphaFoldDB" id="A0A918Q9B8"/>
<reference evidence="8" key="1">
    <citation type="journal article" date="2014" name="Int. J. Syst. Evol. Microbiol.">
        <title>Complete genome sequence of Corynebacterium casei LMG S-19264T (=DSM 44701T), isolated from a smear-ripened cheese.</title>
        <authorList>
            <consortium name="US DOE Joint Genome Institute (JGI-PGF)"/>
            <person name="Walter F."/>
            <person name="Albersmeier A."/>
            <person name="Kalinowski J."/>
            <person name="Ruckert C."/>
        </authorList>
    </citation>
    <scope>NUCLEOTIDE SEQUENCE</scope>
    <source>
        <strain evidence="8">KCTC 12368</strain>
    </source>
</reference>
<feature type="domain" description="Beta-xylosidase C-terminal Concanavalin A-like" evidence="7">
    <location>
        <begin position="304"/>
        <end position="479"/>
    </location>
</feature>
<protein>
    <submittedName>
        <fullName evidence="8">Beta-xylosidase</fullName>
    </submittedName>
</protein>
<dbReference type="InterPro" id="IPR041542">
    <property type="entry name" value="GH43_C2"/>
</dbReference>
<accession>A0A918Q9B8</accession>
<dbReference type="GO" id="GO:0004553">
    <property type="term" value="F:hydrolase activity, hydrolyzing O-glycosyl compounds"/>
    <property type="evidence" value="ECO:0007669"/>
    <property type="project" value="InterPro"/>
</dbReference>
<feature type="active site" description="Proton acceptor" evidence="4">
    <location>
        <position position="13"/>
    </location>
</feature>
<comment type="similarity">
    <text evidence="1 6">Belongs to the glycosyl hydrolase 43 family.</text>
</comment>
<dbReference type="GO" id="GO:0005975">
    <property type="term" value="P:carbohydrate metabolic process"/>
    <property type="evidence" value="ECO:0007669"/>
    <property type="project" value="InterPro"/>
</dbReference>
<dbReference type="EMBL" id="BMWX01000007">
    <property type="protein sequence ID" value="GGZ37969.1"/>
    <property type="molecule type" value="Genomic_DNA"/>
</dbReference>
<name>A0A918Q9B8_9BACT</name>
<dbReference type="CDD" id="cd08999">
    <property type="entry name" value="GH43_ABN-like"/>
    <property type="match status" value="1"/>
</dbReference>
<proteinExistence type="inferred from homology"/>
<dbReference type="Gene3D" id="2.115.10.20">
    <property type="entry name" value="Glycosyl hydrolase domain, family 43"/>
    <property type="match status" value="1"/>
</dbReference>
<dbReference type="SUPFAM" id="SSF75005">
    <property type="entry name" value="Arabinanase/levansucrase/invertase"/>
    <property type="match status" value="1"/>
</dbReference>
<sequence length="494" mass="54899">MPSNPIISGEFPDPSVIEVDGVFYACGTSNDWAPLYPIYSSVDLMHWELVSYVFPEAPSWTSAGFWAPELFYRNGTFFCYYTAKDKSGVSRIGVATSTSIAAGFEDNGPIISWGKESIDAFVNVVDDQLYISWKAYGLDADKPIQILGSRLSANGLALEGEVFPILTADANNWERGGIEGQSIIQKNDFLYLYYSGAACCGGECDYKLGVARSRTMLGPWEKFPENPIMSDYGSWKCPGHGTPIAHEEQWYYIYHAYPSEGFPFMGRAALIDPFYWDDQSSWPYFKAKEGDSSASPYSPLDFHDSFEGDHLKKEWRWNGTEYSPQMEISKGRLQLSALDAAPTSPVVLAIIPENPSYHISVTLPTQGESFKGLCLYGTASNNLGLGVKSGNLVVYQVLQGDYQNIPLSDNYVLEGASTELRIQVEMGHIAEFYLKTNHGWTSLKHPSGDVIRIKGDFLEFWQWGVKPGLFVQGSGVAEFYDFSLSYTPSSEPAN</sequence>
<dbReference type="Gene3D" id="2.60.120.200">
    <property type="match status" value="1"/>
</dbReference>
<dbReference type="PANTHER" id="PTHR42812">
    <property type="entry name" value="BETA-XYLOSIDASE"/>
    <property type="match status" value="1"/>
</dbReference>
<feature type="active site" description="Proton donor" evidence="4">
    <location>
        <position position="179"/>
    </location>
</feature>
<dbReference type="InterPro" id="IPR013320">
    <property type="entry name" value="ConA-like_dom_sf"/>
</dbReference>
<gene>
    <name evidence="8" type="ORF">GCM10007049_34040</name>
</gene>
<dbReference type="Pfam" id="PF17851">
    <property type="entry name" value="GH43_C2"/>
    <property type="match status" value="1"/>
</dbReference>
<dbReference type="SUPFAM" id="SSF49899">
    <property type="entry name" value="Concanavalin A-like lectins/glucanases"/>
    <property type="match status" value="1"/>
</dbReference>
<keyword evidence="9" id="KW-1185">Reference proteome</keyword>